<dbReference type="Gene3D" id="3.10.50.10">
    <property type="match status" value="1"/>
</dbReference>
<evidence type="ECO:0000256" key="3">
    <source>
        <dbReference type="ARBA" id="ARBA00023295"/>
    </source>
</evidence>
<comment type="similarity">
    <text evidence="5">Belongs to the glycosyl hydrolase 18 family.</text>
</comment>
<keyword evidence="8" id="KW-1185">Reference proteome</keyword>
<evidence type="ECO:0000313" key="7">
    <source>
        <dbReference type="EMBL" id="CAL4128798.1"/>
    </source>
</evidence>
<dbReference type="FunFam" id="3.10.50.10:FF:000001">
    <property type="entry name" value="Chitinase 3-like 1"/>
    <property type="match status" value="1"/>
</dbReference>
<dbReference type="GO" id="GO:0008061">
    <property type="term" value="F:chitin binding"/>
    <property type="evidence" value="ECO:0007669"/>
    <property type="project" value="InterPro"/>
</dbReference>
<dbReference type="InterPro" id="IPR001579">
    <property type="entry name" value="Glyco_hydro_18_chit_AS"/>
</dbReference>
<evidence type="ECO:0000259" key="6">
    <source>
        <dbReference type="PROSITE" id="PS51910"/>
    </source>
</evidence>
<evidence type="ECO:0000256" key="5">
    <source>
        <dbReference type="RuleBase" id="RU004453"/>
    </source>
</evidence>
<keyword evidence="3 4" id="KW-0326">Glycosidase</keyword>
<dbReference type="InterPro" id="IPR050314">
    <property type="entry name" value="Glycosyl_Hydrlase_18"/>
</dbReference>
<evidence type="ECO:0000313" key="8">
    <source>
        <dbReference type="Proteomes" id="UP001497623"/>
    </source>
</evidence>
<dbReference type="EMBL" id="CAXKWB010025827">
    <property type="protein sequence ID" value="CAL4128798.1"/>
    <property type="molecule type" value="Genomic_DNA"/>
</dbReference>
<dbReference type="PROSITE" id="PS51910">
    <property type="entry name" value="GH18_2"/>
    <property type="match status" value="1"/>
</dbReference>
<dbReference type="SUPFAM" id="SSF54556">
    <property type="entry name" value="Chitinase insertion domain"/>
    <property type="match status" value="1"/>
</dbReference>
<dbReference type="InterPro" id="IPR029070">
    <property type="entry name" value="Chitinase_insertion_sf"/>
</dbReference>
<dbReference type="GO" id="GO:0005975">
    <property type="term" value="P:carbohydrate metabolic process"/>
    <property type="evidence" value="ECO:0007669"/>
    <property type="project" value="InterPro"/>
</dbReference>
<dbReference type="SMART" id="SM00636">
    <property type="entry name" value="Glyco_18"/>
    <property type="match status" value="1"/>
</dbReference>
<feature type="non-terminal residue" evidence="7">
    <location>
        <position position="1"/>
    </location>
</feature>
<name>A0AAV2RNH0_MEGNR</name>
<proteinExistence type="inferred from homology"/>
<dbReference type="GO" id="GO:0004568">
    <property type="term" value="F:chitinase activity"/>
    <property type="evidence" value="ECO:0007669"/>
    <property type="project" value="UniProtKB-ARBA"/>
</dbReference>
<evidence type="ECO:0000256" key="1">
    <source>
        <dbReference type="ARBA" id="ARBA00022801"/>
    </source>
</evidence>
<dbReference type="GO" id="GO:0005576">
    <property type="term" value="C:extracellular region"/>
    <property type="evidence" value="ECO:0007669"/>
    <property type="project" value="TreeGrafter"/>
</dbReference>
<dbReference type="PROSITE" id="PS01095">
    <property type="entry name" value="GH18_1"/>
    <property type="match status" value="1"/>
</dbReference>
<dbReference type="Proteomes" id="UP001497623">
    <property type="component" value="Unassembled WGS sequence"/>
</dbReference>
<dbReference type="InterPro" id="IPR017853">
    <property type="entry name" value="GH"/>
</dbReference>
<dbReference type="Gene3D" id="3.20.20.80">
    <property type="entry name" value="Glycosidases"/>
    <property type="match status" value="1"/>
</dbReference>
<dbReference type="FunFam" id="3.20.20.80:FF:000097">
    <property type="entry name" value="Probable chitinase 2"/>
    <property type="match status" value="1"/>
</dbReference>
<feature type="non-terminal residue" evidence="7">
    <location>
        <position position="331"/>
    </location>
</feature>
<protein>
    <recommendedName>
        <fullName evidence="6">GH18 domain-containing protein</fullName>
    </recommendedName>
</protein>
<dbReference type="GO" id="GO:0006032">
    <property type="term" value="P:chitin catabolic process"/>
    <property type="evidence" value="ECO:0007669"/>
    <property type="project" value="UniProtKB-ARBA"/>
</dbReference>
<reference evidence="7 8" key="1">
    <citation type="submission" date="2024-05" db="EMBL/GenBank/DDBJ databases">
        <authorList>
            <person name="Wallberg A."/>
        </authorList>
    </citation>
    <scope>NUCLEOTIDE SEQUENCE [LARGE SCALE GENOMIC DNA]</scope>
</reference>
<comment type="caution">
    <text evidence="7">The sequence shown here is derived from an EMBL/GenBank/DDBJ whole genome shotgun (WGS) entry which is preliminary data.</text>
</comment>
<sequence length="331" mass="36620">VEMSTAPKIIAYYGSWSAYREGAGKFEVENIDPSLCTHVIYAFAGLDGEASKIKVLDPWNDLPDDGGKNGYGRFTGLKKLNPSLCTMLAIGGWNEGSTTYSKMAADPSRRKIFIESVIQLLRQYNFDGLDLDWEYPANRGGIPADKGNFILLVKELKQAFKQHNFILSAAVGMGPSTVKSAYDVPALGEYLDFINLMTYDFHGPWENHTAHHTPLHCQPQETGDEALLNLESSVATWLDQGVPAHKLILGHASYGKTYTIDRLGGKGLCVPAKGPGSPGIYTKEPGILAYYEILSQTKNWDKHTDDCSGAPWTSKEDQWICYDNEESLKKK</sequence>
<dbReference type="InterPro" id="IPR001223">
    <property type="entry name" value="Glyco_hydro18_cat"/>
</dbReference>
<feature type="domain" description="GH18" evidence="6">
    <location>
        <begin position="7"/>
        <end position="331"/>
    </location>
</feature>
<evidence type="ECO:0000256" key="4">
    <source>
        <dbReference type="RuleBase" id="RU000489"/>
    </source>
</evidence>
<keyword evidence="2" id="KW-1015">Disulfide bond</keyword>
<keyword evidence="1 4" id="KW-0378">Hydrolase</keyword>
<accession>A0AAV2RNH0</accession>
<dbReference type="AlphaFoldDB" id="A0AAV2RNH0"/>
<organism evidence="7 8">
    <name type="scientific">Meganyctiphanes norvegica</name>
    <name type="common">Northern krill</name>
    <name type="synonym">Thysanopoda norvegica</name>
    <dbReference type="NCBI Taxonomy" id="48144"/>
    <lineage>
        <taxon>Eukaryota</taxon>
        <taxon>Metazoa</taxon>
        <taxon>Ecdysozoa</taxon>
        <taxon>Arthropoda</taxon>
        <taxon>Crustacea</taxon>
        <taxon>Multicrustacea</taxon>
        <taxon>Malacostraca</taxon>
        <taxon>Eumalacostraca</taxon>
        <taxon>Eucarida</taxon>
        <taxon>Euphausiacea</taxon>
        <taxon>Euphausiidae</taxon>
        <taxon>Meganyctiphanes</taxon>
    </lineage>
</organism>
<dbReference type="InterPro" id="IPR011583">
    <property type="entry name" value="Chitinase_II/V-like_cat"/>
</dbReference>
<evidence type="ECO:0000256" key="2">
    <source>
        <dbReference type="ARBA" id="ARBA00023157"/>
    </source>
</evidence>
<dbReference type="SUPFAM" id="SSF51445">
    <property type="entry name" value="(Trans)glycosidases"/>
    <property type="match status" value="1"/>
</dbReference>
<dbReference type="PANTHER" id="PTHR11177:SF317">
    <property type="entry name" value="CHITINASE 12-RELATED"/>
    <property type="match status" value="1"/>
</dbReference>
<gene>
    <name evidence="7" type="ORF">MNOR_LOCUS26201</name>
</gene>
<dbReference type="PANTHER" id="PTHR11177">
    <property type="entry name" value="CHITINASE"/>
    <property type="match status" value="1"/>
</dbReference>
<dbReference type="Pfam" id="PF00704">
    <property type="entry name" value="Glyco_hydro_18"/>
    <property type="match status" value="1"/>
</dbReference>